<protein>
    <submittedName>
        <fullName evidence="1">Uncharacterized protein</fullName>
    </submittedName>
</protein>
<accession>A0A8X6Y6X7</accession>
<evidence type="ECO:0000313" key="1">
    <source>
        <dbReference type="EMBL" id="GFY66672.1"/>
    </source>
</evidence>
<dbReference type="AlphaFoldDB" id="A0A8X6Y6X7"/>
<reference evidence="1" key="1">
    <citation type="submission" date="2020-08" db="EMBL/GenBank/DDBJ databases">
        <title>Multicomponent nature underlies the extraordinary mechanical properties of spider dragline silk.</title>
        <authorList>
            <person name="Kono N."/>
            <person name="Nakamura H."/>
            <person name="Mori M."/>
            <person name="Yoshida Y."/>
            <person name="Ohtoshi R."/>
            <person name="Malay A.D."/>
            <person name="Moran D.A.P."/>
            <person name="Tomita M."/>
            <person name="Numata K."/>
            <person name="Arakawa K."/>
        </authorList>
    </citation>
    <scope>NUCLEOTIDE SEQUENCE</scope>
</reference>
<name>A0A8X6Y6X7_9ARAC</name>
<evidence type="ECO:0000313" key="2">
    <source>
        <dbReference type="Proteomes" id="UP000886998"/>
    </source>
</evidence>
<dbReference type="Proteomes" id="UP000886998">
    <property type="component" value="Unassembled WGS sequence"/>
</dbReference>
<proteinExistence type="predicted"/>
<keyword evidence="2" id="KW-1185">Reference proteome</keyword>
<organism evidence="1 2">
    <name type="scientific">Trichonephila inaurata madagascariensis</name>
    <dbReference type="NCBI Taxonomy" id="2747483"/>
    <lineage>
        <taxon>Eukaryota</taxon>
        <taxon>Metazoa</taxon>
        <taxon>Ecdysozoa</taxon>
        <taxon>Arthropoda</taxon>
        <taxon>Chelicerata</taxon>
        <taxon>Arachnida</taxon>
        <taxon>Araneae</taxon>
        <taxon>Araneomorphae</taxon>
        <taxon>Entelegynae</taxon>
        <taxon>Araneoidea</taxon>
        <taxon>Nephilidae</taxon>
        <taxon>Trichonephila</taxon>
        <taxon>Trichonephila inaurata</taxon>
    </lineage>
</organism>
<dbReference type="EMBL" id="BMAV01016186">
    <property type="protein sequence ID" value="GFY66672.1"/>
    <property type="molecule type" value="Genomic_DNA"/>
</dbReference>
<sequence>MRFKIKAWLKAKLSFRGSSIPYEEFQDERGSTSEEVKIEPPISPTNCYGHILVISASICIASHVSGCLDYKISHISHCLDTIKYTYSAAIQWLLGLQVWSYQLLHFSGCLDYKFGHISHCFSVAVWTKVKLHQPYRTPSNVLQRCSTVPVWTTSLVASVAAWTPSKVLTVLLFSCSLDYKFNHINHCLDTIQCFYSAALQWLFGFKLLYHIGCPF</sequence>
<gene>
    <name evidence="1" type="ORF">TNIN_146681</name>
</gene>
<comment type="caution">
    <text evidence="1">The sequence shown here is derived from an EMBL/GenBank/DDBJ whole genome shotgun (WGS) entry which is preliminary data.</text>
</comment>